<evidence type="ECO:0000313" key="1">
    <source>
        <dbReference type="EMBL" id="TGO73280.1"/>
    </source>
</evidence>
<comment type="caution">
    <text evidence="1">The sequence shown here is derived from an EMBL/GenBank/DDBJ whole genome shotgun (WGS) entry which is preliminary data.</text>
</comment>
<organism evidence="1 2">
    <name type="scientific">Botrytis elliptica</name>
    <dbReference type="NCBI Taxonomy" id="278938"/>
    <lineage>
        <taxon>Eukaryota</taxon>
        <taxon>Fungi</taxon>
        <taxon>Dikarya</taxon>
        <taxon>Ascomycota</taxon>
        <taxon>Pezizomycotina</taxon>
        <taxon>Leotiomycetes</taxon>
        <taxon>Helotiales</taxon>
        <taxon>Sclerotiniaceae</taxon>
        <taxon>Botrytis</taxon>
    </lineage>
</organism>
<dbReference type="EMBL" id="PQXM01000373">
    <property type="protein sequence ID" value="TGO73280.1"/>
    <property type="molecule type" value="Genomic_DNA"/>
</dbReference>
<sequence>MQVEILESNRTSTAACNDVSLLGALKQQQASPKQISGAHSKSLTFLLQLRLTESGVVLCGVQSDKEQKVARKIRSSGEACVPNLESWERNIC</sequence>
<dbReference type="AlphaFoldDB" id="A0A4Z1JNW3"/>
<reference evidence="1 2" key="1">
    <citation type="submission" date="2017-12" db="EMBL/GenBank/DDBJ databases">
        <title>Comparative genomics of Botrytis spp.</title>
        <authorList>
            <person name="Valero-Jimenez C.A."/>
            <person name="Tapia P."/>
            <person name="Veloso J."/>
            <person name="Silva-Moreno E."/>
            <person name="Staats M."/>
            <person name="Valdes J.H."/>
            <person name="Van Kan J.A.L."/>
        </authorList>
    </citation>
    <scope>NUCLEOTIDE SEQUENCE [LARGE SCALE GENOMIC DNA]</scope>
    <source>
        <strain evidence="1 2">Be9601</strain>
    </source>
</reference>
<evidence type="ECO:0000313" key="2">
    <source>
        <dbReference type="Proteomes" id="UP000297229"/>
    </source>
</evidence>
<protein>
    <submittedName>
        <fullName evidence="1">Uncharacterized protein</fullName>
    </submittedName>
</protein>
<proteinExistence type="predicted"/>
<gene>
    <name evidence="1" type="ORF">BELL_0375g00100</name>
</gene>
<keyword evidence="2" id="KW-1185">Reference proteome</keyword>
<name>A0A4Z1JNW3_9HELO</name>
<accession>A0A4Z1JNW3</accession>
<dbReference type="Proteomes" id="UP000297229">
    <property type="component" value="Unassembled WGS sequence"/>
</dbReference>